<name>K2RZ06_MACPH</name>
<dbReference type="Pfam" id="PF00107">
    <property type="entry name" value="ADH_zinc_N"/>
    <property type="match status" value="1"/>
</dbReference>
<evidence type="ECO:0000256" key="4">
    <source>
        <dbReference type="ARBA" id="ARBA00023268"/>
    </source>
</evidence>
<dbReference type="Gene3D" id="3.90.180.10">
    <property type="entry name" value="Medium-chain alcohol dehydrogenases, catalytic domain"/>
    <property type="match status" value="1"/>
</dbReference>
<dbReference type="SUPFAM" id="SSF51735">
    <property type="entry name" value="NAD(P)-binding Rossmann-fold domains"/>
    <property type="match status" value="2"/>
</dbReference>
<evidence type="ECO:0000313" key="6">
    <source>
        <dbReference type="EMBL" id="EKG09670.1"/>
    </source>
</evidence>
<keyword evidence="2" id="KW-0597">Phosphoprotein</keyword>
<dbReference type="STRING" id="1126212.K2RZ06"/>
<dbReference type="PANTHER" id="PTHR43775">
    <property type="entry name" value="FATTY ACID SYNTHASE"/>
    <property type="match status" value="1"/>
</dbReference>
<dbReference type="HOGENOM" id="CLU_945109_0_0_1"/>
<dbReference type="InterPro" id="IPR020843">
    <property type="entry name" value="ER"/>
</dbReference>
<dbReference type="InterPro" id="IPR036291">
    <property type="entry name" value="NAD(P)-bd_dom_sf"/>
</dbReference>
<evidence type="ECO:0000259" key="5">
    <source>
        <dbReference type="SMART" id="SM00829"/>
    </source>
</evidence>
<keyword evidence="3" id="KW-0808">Transferase</keyword>
<dbReference type="Proteomes" id="UP000007129">
    <property type="component" value="Unassembled WGS sequence"/>
</dbReference>
<keyword evidence="1" id="KW-0596">Phosphopantetheine</keyword>
<evidence type="ECO:0000256" key="3">
    <source>
        <dbReference type="ARBA" id="ARBA00022679"/>
    </source>
</evidence>
<comment type="caution">
    <text evidence="6">The sequence shown here is derived from an EMBL/GenBank/DDBJ whole genome shotgun (WGS) entry which is preliminary data.</text>
</comment>
<evidence type="ECO:0000256" key="2">
    <source>
        <dbReference type="ARBA" id="ARBA00022553"/>
    </source>
</evidence>
<dbReference type="EMBL" id="AHHD01000573">
    <property type="protein sequence ID" value="EKG09670.1"/>
    <property type="molecule type" value="Genomic_DNA"/>
</dbReference>
<dbReference type="CDD" id="cd05195">
    <property type="entry name" value="enoyl_red"/>
    <property type="match status" value="1"/>
</dbReference>
<dbReference type="Pfam" id="PF08659">
    <property type="entry name" value="KR"/>
    <property type="match status" value="1"/>
</dbReference>
<dbReference type="InterPro" id="IPR013149">
    <property type="entry name" value="ADH-like_C"/>
</dbReference>
<sequence length="295" mass="31402">MFSTAHYCLAEVARLSAGETCLIHAAAGGLGQAAIQIAQNIGAEVFATVSSPEQRQLLMDEYGILAEHIFSSRDLSFAVGVMRMTNGRGVDVVLNSLAGEALRASWNCIATLGRFIEIGKRDVFANGRLGMLPFCRSVTFAACDLYAIIELDTKTTHRTLNEIIRMWQSGAIKAAKPNSVCLSPRSRGIPLAASRSAHGADATYILSGGLGDLDRSIARWAARQGDRNLVFLSRSGSAGDAAQELLQELQSSGVRAAALVCNVSDEDALIKALKECEKDGFPKVAGVIQGAMQLE</sequence>
<dbReference type="GO" id="GO:0044550">
    <property type="term" value="P:secondary metabolite biosynthetic process"/>
    <property type="evidence" value="ECO:0007669"/>
    <property type="project" value="UniProtKB-ARBA"/>
</dbReference>
<dbReference type="VEuPathDB" id="FungiDB:MPH_13265"/>
<keyword evidence="4" id="KW-0511">Multifunctional enzyme</keyword>
<dbReference type="AlphaFoldDB" id="K2RZ06"/>
<organism evidence="6 7">
    <name type="scientific">Macrophomina phaseolina (strain MS6)</name>
    <name type="common">Charcoal rot fungus</name>
    <dbReference type="NCBI Taxonomy" id="1126212"/>
    <lineage>
        <taxon>Eukaryota</taxon>
        <taxon>Fungi</taxon>
        <taxon>Dikarya</taxon>
        <taxon>Ascomycota</taxon>
        <taxon>Pezizomycotina</taxon>
        <taxon>Dothideomycetes</taxon>
        <taxon>Dothideomycetes incertae sedis</taxon>
        <taxon>Botryosphaeriales</taxon>
        <taxon>Botryosphaeriaceae</taxon>
        <taxon>Macrophomina</taxon>
    </lineage>
</organism>
<dbReference type="GO" id="GO:0004312">
    <property type="term" value="F:fatty acid synthase activity"/>
    <property type="evidence" value="ECO:0007669"/>
    <property type="project" value="TreeGrafter"/>
</dbReference>
<dbReference type="InterPro" id="IPR050091">
    <property type="entry name" value="PKS_NRPS_Biosynth_Enz"/>
</dbReference>
<accession>K2RZ06</accession>
<feature type="domain" description="Enoyl reductase (ER)" evidence="5">
    <location>
        <begin position="1"/>
        <end position="206"/>
    </location>
</feature>
<evidence type="ECO:0000256" key="1">
    <source>
        <dbReference type="ARBA" id="ARBA00022450"/>
    </source>
</evidence>
<dbReference type="eggNOG" id="KOG1202">
    <property type="taxonomic scope" value="Eukaryota"/>
</dbReference>
<protein>
    <submittedName>
        <fullName evidence="6">Beta-ketoacyl synthase</fullName>
    </submittedName>
</protein>
<proteinExistence type="predicted"/>
<dbReference type="InterPro" id="IPR013968">
    <property type="entry name" value="PKS_KR"/>
</dbReference>
<dbReference type="SMART" id="SM00829">
    <property type="entry name" value="PKS_ER"/>
    <property type="match status" value="1"/>
</dbReference>
<dbReference type="GO" id="GO:0016491">
    <property type="term" value="F:oxidoreductase activity"/>
    <property type="evidence" value="ECO:0007669"/>
    <property type="project" value="InterPro"/>
</dbReference>
<gene>
    <name evidence="6" type="ORF">MPH_13265</name>
</gene>
<reference evidence="6 7" key="1">
    <citation type="journal article" date="2012" name="BMC Genomics">
        <title>Tools to kill: Genome of one of the most destructive plant pathogenic fungi Macrophomina phaseolina.</title>
        <authorList>
            <person name="Islam M.S."/>
            <person name="Haque M.S."/>
            <person name="Islam M.M."/>
            <person name="Emdad E.M."/>
            <person name="Halim A."/>
            <person name="Hossen Q.M.M."/>
            <person name="Hossain M.Z."/>
            <person name="Ahmed B."/>
            <person name="Rahim S."/>
            <person name="Rahman M.S."/>
            <person name="Alam M.M."/>
            <person name="Hou S."/>
            <person name="Wan X."/>
            <person name="Saito J.A."/>
            <person name="Alam M."/>
        </authorList>
    </citation>
    <scope>NUCLEOTIDE SEQUENCE [LARGE SCALE GENOMIC DNA]</scope>
    <source>
        <strain evidence="6 7">MS6</strain>
    </source>
</reference>
<dbReference type="OrthoDB" id="329835at2759"/>
<dbReference type="InParanoid" id="K2RZ06"/>
<dbReference type="PANTHER" id="PTHR43775:SF29">
    <property type="entry name" value="ASPERFURANONE POLYKETIDE SYNTHASE AFOG-RELATED"/>
    <property type="match status" value="1"/>
</dbReference>
<dbReference type="Gene3D" id="3.40.50.720">
    <property type="entry name" value="NAD(P)-binding Rossmann-like Domain"/>
    <property type="match status" value="1"/>
</dbReference>
<dbReference type="GO" id="GO:1901336">
    <property type="term" value="P:lactone biosynthetic process"/>
    <property type="evidence" value="ECO:0007669"/>
    <property type="project" value="UniProtKB-ARBA"/>
</dbReference>
<evidence type="ECO:0000313" key="7">
    <source>
        <dbReference type="Proteomes" id="UP000007129"/>
    </source>
</evidence>
<feature type="non-terminal residue" evidence="6">
    <location>
        <position position="295"/>
    </location>
</feature>
<dbReference type="FunFam" id="3.40.50.720:FF:000209">
    <property type="entry name" value="Polyketide synthase Pks12"/>
    <property type="match status" value="1"/>
</dbReference>
<dbReference type="GO" id="GO:0006633">
    <property type="term" value="P:fatty acid biosynthetic process"/>
    <property type="evidence" value="ECO:0007669"/>
    <property type="project" value="TreeGrafter"/>
</dbReference>